<dbReference type="PANTHER" id="PTHR30204">
    <property type="entry name" value="REDOX-CYCLING DRUG-SENSING TRANSCRIPTIONAL ACTIVATOR SOXR"/>
    <property type="match status" value="1"/>
</dbReference>
<feature type="domain" description="HTH merR-type" evidence="5">
    <location>
        <begin position="11"/>
        <end position="81"/>
    </location>
</feature>
<dbReference type="InterPro" id="IPR000551">
    <property type="entry name" value="MerR-type_HTH_dom"/>
</dbReference>
<dbReference type="EMBL" id="CP003940">
    <property type="protein sequence ID" value="AFZ48160.1"/>
    <property type="molecule type" value="Genomic_DNA"/>
</dbReference>
<dbReference type="BioCyc" id="CSTA292563:G1353-2215-MONOMER"/>
<keyword evidence="4" id="KW-0175">Coiled coil</keyword>
<dbReference type="GO" id="GO:0003700">
    <property type="term" value="F:DNA-binding transcription factor activity"/>
    <property type="evidence" value="ECO:0007669"/>
    <property type="project" value="InterPro"/>
</dbReference>
<sequence>MITDTLSPENLLKIGEVASVSGIPIKTIRYYDDLGLLGNSITRNQAGYRLFDSSIFNRLSFIKRSQSLGLSLKEIENILSIYDKGEIPCGVAKDVLLERLDNIEQQIEQLQILQTELKAILSGWKFADKLDGSICPNIQPPIN</sequence>
<dbReference type="PANTHER" id="PTHR30204:SF94">
    <property type="entry name" value="HEAVY METAL-DEPENDENT TRANSCRIPTIONAL REGULATOR HI_0293-RELATED"/>
    <property type="match status" value="1"/>
</dbReference>
<dbReference type="Pfam" id="PF00376">
    <property type="entry name" value="MerR"/>
    <property type="match status" value="1"/>
</dbReference>
<evidence type="ECO:0000256" key="1">
    <source>
        <dbReference type="ARBA" id="ARBA00023015"/>
    </source>
</evidence>
<dbReference type="SUPFAM" id="SSF46955">
    <property type="entry name" value="Putative DNA-binding domain"/>
    <property type="match status" value="1"/>
</dbReference>
<organism evidence="6 7">
    <name type="scientific">Cyanobacterium stanieri (strain ATCC 29140 / PCC 7202)</name>
    <dbReference type="NCBI Taxonomy" id="292563"/>
    <lineage>
        <taxon>Bacteria</taxon>
        <taxon>Bacillati</taxon>
        <taxon>Cyanobacteriota</taxon>
        <taxon>Cyanophyceae</taxon>
        <taxon>Oscillatoriophycideae</taxon>
        <taxon>Chroococcales</taxon>
        <taxon>Geminocystaceae</taxon>
        <taxon>Cyanobacterium</taxon>
    </lineage>
</organism>
<dbReference type="GO" id="GO:0003677">
    <property type="term" value="F:DNA binding"/>
    <property type="evidence" value="ECO:0007669"/>
    <property type="project" value="UniProtKB-KW"/>
</dbReference>
<dbReference type="STRING" id="292563.Cyast_2211"/>
<dbReference type="eggNOG" id="COG0789">
    <property type="taxonomic scope" value="Bacteria"/>
</dbReference>
<evidence type="ECO:0000259" key="5">
    <source>
        <dbReference type="PROSITE" id="PS50937"/>
    </source>
</evidence>
<keyword evidence="2" id="KW-0238">DNA-binding</keyword>
<dbReference type="KEGG" id="csn:Cyast_2211"/>
<gene>
    <name evidence="6" type="ordered locus">Cyast_2211</name>
</gene>
<reference evidence="7" key="1">
    <citation type="journal article" date="2013" name="Proc. Natl. Acad. Sci. U.S.A.">
        <title>Improving the coverage of the cyanobacterial phylum using diversity-driven genome sequencing.</title>
        <authorList>
            <person name="Shih P.M."/>
            <person name="Wu D."/>
            <person name="Latifi A."/>
            <person name="Axen S.D."/>
            <person name="Fewer D.P."/>
            <person name="Talla E."/>
            <person name="Calteau A."/>
            <person name="Cai F."/>
            <person name="Tandeau de Marsac N."/>
            <person name="Rippka R."/>
            <person name="Herdman M."/>
            <person name="Sivonen K."/>
            <person name="Coursin T."/>
            <person name="Laurent T."/>
            <person name="Goodwin L."/>
            <person name="Nolan M."/>
            <person name="Davenport K.W."/>
            <person name="Han C.S."/>
            <person name="Rubin E.M."/>
            <person name="Eisen J.A."/>
            <person name="Woyke T."/>
            <person name="Gugger M."/>
            <person name="Kerfeld C.A."/>
        </authorList>
    </citation>
    <scope>NUCLEOTIDE SEQUENCE [LARGE SCALE GENOMIC DNA]</scope>
    <source>
        <strain evidence="7">ATCC 29140 / PCC 7202</strain>
    </source>
</reference>
<dbReference type="PROSITE" id="PS50937">
    <property type="entry name" value="HTH_MERR_2"/>
    <property type="match status" value="1"/>
</dbReference>
<dbReference type="Gene3D" id="1.10.1660.10">
    <property type="match status" value="1"/>
</dbReference>
<dbReference type="AlphaFoldDB" id="K9YP18"/>
<dbReference type="InterPro" id="IPR015358">
    <property type="entry name" value="Tscrpt_reg_MerR_DNA-bd"/>
</dbReference>
<keyword evidence="3" id="KW-0804">Transcription</keyword>
<proteinExistence type="predicted"/>
<feature type="coiled-coil region" evidence="4">
    <location>
        <begin position="93"/>
        <end position="120"/>
    </location>
</feature>
<dbReference type="HOGENOM" id="CLU_060077_2_2_3"/>
<keyword evidence="1" id="KW-0805">Transcription regulation</keyword>
<name>K9YP18_CYASC</name>
<protein>
    <submittedName>
        <fullName evidence="6">Transcriptional regulator, MerR family</fullName>
    </submittedName>
</protein>
<evidence type="ECO:0000256" key="3">
    <source>
        <dbReference type="ARBA" id="ARBA00023163"/>
    </source>
</evidence>
<evidence type="ECO:0000256" key="4">
    <source>
        <dbReference type="SAM" id="Coils"/>
    </source>
</evidence>
<evidence type="ECO:0000256" key="2">
    <source>
        <dbReference type="ARBA" id="ARBA00023125"/>
    </source>
</evidence>
<dbReference type="Pfam" id="PF09278">
    <property type="entry name" value="MerR-DNA-bind"/>
    <property type="match status" value="1"/>
</dbReference>
<evidence type="ECO:0000313" key="7">
    <source>
        <dbReference type="Proteomes" id="UP000010483"/>
    </source>
</evidence>
<dbReference type="InterPro" id="IPR009061">
    <property type="entry name" value="DNA-bd_dom_put_sf"/>
</dbReference>
<dbReference type="InterPro" id="IPR047057">
    <property type="entry name" value="MerR_fam"/>
</dbReference>
<accession>K9YP18</accession>
<keyword evidence="7" id="KW-1185">Reference proteome</keyword>
<dbReference type="SMART" id="SM00422">
    <property type="entry name" value="HTH_MERR"/>
    <property type="match status" value="1"/>
</dbReference>
<evidence type="ECO:0000313" key="6">
    <source>
        <dbReference type="EMBL" id="AFZ48160.1"/>
    </source>
</evidence>
<dbReference type="Proteomes" id="UP000010483">
    <property type="component" value="Chromosome"/>
</dbReference>